<feature type="chain" id="PRO_5045539006" description="Copper amine oxidase-like N-terminal domain-containing protein" evidence="1">
    <location>
        <begin position="26"/>
        <end position="158"/>
    </location>
</feature>
<evidence type="ECO:0008006" key="4">
    <source>
        <dbReference type="Google" id="ProtNLM"/>
    </source>
</evidence>
<dbReference type="Proteomes" id="UP001165962">
    <property type="component" value="Unassembled WGS sequence"/>
</dbReference>
<name>A0ABX0JCM8_9BACL</name>
<protein>
    <recommendedName>
        <fullName evidence="4">Copper amine oxidase-like N-terminal domain-containing protein</fullName>
    </recommendedName>
</protein>
<comment type="caution">
    <text evidence="2">The sequence shown here is derived from an EMBL/GenBank/DDBJ whole genome shotgun (WGS) entry which is preliminary data.</text>
</comment>
<organism evidence="2 3">
    <name type="scientific">Paenibacillus agricola</name>
    <dbReference type="NCBI Taxonomy" id="2716264"/>
    <lineage>
        <taxon>Bacteria</taxon>
        <taxon>Bacillati</taxon>
        <taxon>Bacillota</taxon>
        <taxon>Bacilli</taxon>
        <taxon>Bacillales</taxon>
        <taxon>Paenibacillaceae</taxon>
        <taxon>Paenibacillus</taxon>
    </lineage>
</organism>
<feature type="signal peptide" evidence="1">
    <location>
        <begin position="1"/>
        <end position="25"/>
    </location>
</feature>
<evidence type="ECO:0000313" key="3">
    <source>
        <dbReference type="Proteomes" id="UP001165962"/>
    </source>
</evidence>
<evidence type="ECO:0000256" key="1">
    <source>
        <dbReference type="SAM" id="SignalP"/>
    </source>
</evidence>
<keyword evidence="3" id="KW-1185">Reference proteome</keyword>
<proteinExistence type="predicted"/>
<dbReference type="RefSeq" id="WP_166153443.1">
    <property type="nucleotide sequence ID" value="NZ_JAAOIW010000011.1"/>
</dbReference>
<gene>
    <name evidence="2" type="ORF">G9U52_25260</name>
</gene>
<dbReference type="EMBL" id="JAAOIW010000011">
    <property type="protein sequence ID" value="NHN33130.1"/>
    <property type="molecule type" value="Genomic_DNA"/>
</dbReference>
<reference evidence="2" key="1">
    <citation type="submission" date="2020-03" db="EMBL/GenBank/DDBJ databases">
        <title>Draft sequencing of Paenibacilllus sp. S3N08.</title>
        <authorList>
            <person name="Kim D.-U."/>
        </authorList>
    </citation>
    <scope>NUCLEOTIDE SEQUENCE</scope>
    <source>
        <strain evidence="2">S3N08</strain>
    </source>
</reference>
<evidence type="ECO:0000313" key="2">
    <source>
        <dbReference type="EMBL" id="NHN33130.1"/>
    </source>
</evidence>
<accession>A0ABX0JCM8</accession>
<keyword evidence="1" id="KW-0732">Signal</keyword>
<sequence length="158" mass="17594">MKVKSISLLMALLFLSVSFAGSAIATDHKETKIVLSGVNENHTVTLYNNDYITGVSIRCKMVGDSLYILTDNALPLVDKWSYREEINTSKVVINNGSHNEVTISTGNRNYIDLEGAAQGLTDTIKTELQKGYFPLRFVYELGGYKLNYDPSQNSITFQ</sequence>